<protein>
    <submittedName>
        <fullName evidence="1">Uncharacterized protein</fullName>
    </submittedName>
</protein>
<dbReference type="Proteomes" id="UP000193922">
    <property type="component" value="Unassembled WGS sequence"/>
</dbReference>
<name>A0A1Y1VWR4_9FUNG</name>
<dbReference type="RefSeq" id="XP_040739631.1">
    <property type="nucleotide sequence ID" value="XM_040888858.1"/>
</dbReference>
<gene>
    <name evidence="1" type="ORF">DL89DRAFT_270962</name>
</gene>
<dbReference type="EMBL" id="MCFD01000030">
    <property type="protein sequence ID" value="ORX65426.1"/>
    <property type="molecule type" value="Genomic_DNA"/>
</dbReference>
<keyword evidence="2" id="KW-1185">Reference proteome</keyword>
<evidence type="ECO:0000313" key="1">
    <source>
        <dbReference type="EMBL" id="ORX65426.1"/>
    </source>
</evidence>
<sequence length="52" mass="5639">MALQTFYPLYHVTAVDAAVSQVVTTRKHAINIKCDIVADETTYSNGVGKGQI</sequence>
<comment type="caution">
    <text evidence="1">The sequence shown here is derived from an EMBL/GenBank/DDBJ whole genome shotgun (WGS) entry which is preliminary data.</text>
</comment>
<organism evidence="1 2">
    <name type="scientific">Linderina pennispora</name>
    <dbReference type="NCBI Taxonomy" id="61395"/>
    <lineage>
        <taxon>Eukaryota</taxon>
        <taxon>Fungi</taxon>
        <taxon>Fungi incertae sedis</taxon>
        <taxon>Zoopagomycota</taxon>
        <taxon>Kickxellomycotina</taxon>
        <taxon>Kickxellomycetes</taxon>
        <taxon>Kickxellales</taxon>
        <taxon>Kickxellaceae</taxon>
        <taxon>Linderina</taxon>
    </lineage>
</organism>
<dbReference type="GeneID" id="63805506"/>
<dbReference type="AlphaFoldDB" id="A0A1Y1VWR4"/>
<accession>A0A1Y1VWR4</accession>
<reference evidence="1 2" key="1">
    <citation type="submission" date="2016-07" db="EMBL/GenBank/DDBJ databases">
        <title>Pervasive Adenine N6-methylation of Active Genes in Fungi.</title>
        <authorList>
            <consortium name="DOE Joint Genome Institute"/>
            <person name="Mondo S.J."/>
            <person name="Dannebaum R.O."/>
            <person name="Kuo R.C."/>
            <person name="Labutti K."/>
            <person name="Haridas S."/>
            <person name="Kuo A."/>
            <person name="Salamov A."/>
            <person name="Ahrendt S.R."/>
            <person name="Lipzen A."/>
            <person name="Sullivan W."/>
            <person name="Andreopoulos W.B."/>
            <person name="Clum A."/>
            <person name="Lindquist E."/>
            <person name="Daum C."/>
            <person name="Ramamoorthy G.K."/>
            <person name="Gryganskyi A."/>
            <person name="Culley D."/>
            <person name="Magnuson J.K."/>
            <person name="James T.Y."/>
            <person name="O'Malley M.A."/>
            <person name="Stajich J.E."/>
            <person name="Spatafora J.W."/>
            <person name="Visel A."/>
            <person name="Grigoriev I.V."/>
        </authorList>
    </citation>
    <scope>NUCLEOTIDE SEQUENCE [LARGE SCALE GENOMIC DNA]</scope>
    <source>
        <strain evidence="1 2">ATCC 12442</strain>
    </source>
</reference>
<evidence type="ECO:0000313" key="2">
    <source>
        <dbReference type="Proteomes" id="UP000193922"/>
    </source>
</evidence>
<proteinExistence type="predicted"/>